<dbReference type="Gene3D" id="2.60.40.1930">
    <property type="match status" value="1"/>
</dbReference>
<sequence>MEAPGQTGNGTSPSELTQSGTNQPAEIEPAFAFQRTSVDTDAPQPTLCLHFTKALDPNVDYAPYLVTDRSVALAVQGQRLCIEGLDYGETATVTLLAGLPDADGGELQTDETVSLTFEDRPPVVSFAGNGIILPRSEARGLGVQTVNVDEVSIRITHVTDRALVFKTITEGFTGEAGRYSWTPYDEEPGELASPVYEGVLETPGPTNALTTTLLPIERAVGNLEAGAYYVEARDAEAELRGEYNPARAGRWIIVTDLAAVAYRGATGLDITVRSLETAQPVSLSTVRLVSQGNKILASEDTDREGGVHFSAPLLAGEQGDRPKLVTIEGPTGDFAFLDLDRAPLDLSAQPVNGRQVRDGDRAFLYLDRGIYRPGETVHATALLRDAAGYASSGQPGALNLYRPNGTLYLTERFDRLGQAGSFSAPFTLPSSASRGVWRLSMELDGSGVVGEVDFNVEDFVPQRLALELEADTEAPLTAGEQRLIEARLRFLYGAPGSGLRVTGYARVEADPSPFEGFEQFRFGLAKSGFRQTIIDLPPATSDGEGVATLPLDPGKAGQDAVLPLRLRTVITAEEPGGRAVSDDLRIPYRPREHYVGIRSLFEGGASTEDPVRFEVVAFDRLGTATALPIRWRLIRRDYDYDWFQDEGGQWRWRRSERIVKIAEGALDTSVSGPVPILGPELDWGDYEIILSEGGTDVASMDFWVGYGGRSADGTPAPDSVRVLTPDRPIATGGEVTIAIQAPYAGTAEVVVAGGSVLSLQHIDVPEGGTELTLPVSEEWGAGAYVLASVYTPREPGVQPIPRRAIGAAYIPVDTADRTFDVSLDIPDRVRPGQPLAIGIDAGPQADGETVFATMAAVDEGILLLTKHQTPDPVAFFFGKPRLGIEIYDDYGRLLDPDTGEMGVLRSGGDSIGGAGLSVVPTKTVALFRGPVRLGRDGRGEIEVDIPDFNGELRVMAVLWSRSAIGSGARPLTVRDPVPAELVLPRFLAPGDTALATLTVDNVEGQVGSYAPRVLTPQGSPLTAGGSLSPISLDQGERSERSVEIAASQTGLTEIELRLDGPGDFGVSRSYPIEIRSAFLPETRTRRVALAPGESYAPGTGVFDGLLAGSAELLVSAAPSPIDLQPLTASLVRYPYGCTEQIVSSATPILLKPQRTPEETATLRRAVETLLERQGPDGSFGMWRVGDRRATPWLGAYAVDFLSRAKAQGLPVPDDAMDRAYAPLQPISKGEPGRAYGYDSSLPRGWRSSDTRERLIDRSAAYALYVLARAGRVDRSRLRYMHDARIDEIESPLARAQIGAGLAAIGDQGRARNAFDRTLDALGYRNGGDWYQSPIRDGAAVMALFAEAREDERAVSLLDQIDDGFPDVERLTTQEKAFLVRAAHALSSGRTEAQIRYGRSLVNAAVLTPADDLDAPFTNEGDETIYVTALTRGVPTAPPGPVARGLGVRKRLLELDGSTADPSSVARGERFIIALTVEPEASRQAQLVIADLLPAGFEIEAILDRRDTGPNAVYDFLDPLSRTDITEAGDDRFVASVITRSADPLHFAYIVRAVTPGEFAFPGAVVEDMYRPDRFARSASARLQVSP</sequence>
<proteinExistence type="inferred from homology"/>
<dbReference type="InterPro" id="IPR021868">
    <property type="entry name" value="Alpha_2_Macroglob_MG3"/>
</dbReference>
<dbReference type="InterPro" id="IPR008930">
    <property type="entry name" value="Terpenoid_cyclase/PrenylTrfase"/>
</dbReference>
<dbReference type="SUPFAM" id="SSF48239">
    <property type="entry name" value="Terpenoid cyclases/Protein prenyltransferases"/>
    <property type="match status" value="1"/>
</dbReference>
<keyword evidence="7" id="KW-1185">Reference proteome</keyword>
<feature type="domain" description="Alpha-2-macroglobulin" evidence="5">
    <location>
        <begin position="924"/>
        <end position="1013"/>
    </location>
</feature>
<comment type="similarity">
    <text evidence="1">Belongs to the protease inhibitor I39 (alpha-2-macroglobulin) family. Bacterial alpha-2-macroglobulin subfamily.</text>
</comment>
<feature type="compositionally biased region" description="Polar residues" evidence="3">
    <location>
        <begin position="9"/>
        <end position="22"/>
    </location>
</feature>
<gene>
    <name evidence="6" type="ORF">ACFONP_13880</name>
</gene>
<evidence type="ECO:0000313" key="6">
    <source>
        <dbReference type="EMBL" id="MFC3303817.1"/>
    </source>
</evidence>
<dbReference type="InterPro" id="IPR002890">
    <property type="entry name" value="MG2"/>
</dbReference>
<dbReference type="Pfam" id="PF11974">
    <property type="entry name" value="bMG3"/>
    <property type="match status" value="1"/>
</dbReference>
<dbReference type="InterPro" id="IPR026284">
    <property type="entry name" value="A2MG_proteobact"/>
</dbReference>
<dbReference type="CDD" id="cd02891">
    <property type="entry name" value="A2M_like"/>
    <property type="match status" value="1"/>
</dbReference>
<feature type="region of interest" description="Disordered" evidence="3">
    <location>
        <begin position="1"/>
        <end position="22"/>
    </location>
</feature>
<dbReference type="Pfam" id="PF07703">
    <property type="entry name" value="A2M_BRD"/>
    <property type="match status" value="1"/>
</dbReference>
<dbReference type="SMART" id="SM01359">
    <property type="entry name" value="A2M_N_2"/>
    <property type="match status" value="1"/>
</dbReference>
<dbReference type="Pfam" id="PF21142">
    <property type="entry name" value="A2M_bMG2"/>
    <property type="match status" value="1"/>
</dbReference>
<evidence type="ECO:0000256" key="3">
    <source>
        <dbReference type="SAM" id="MobiDB-lite"/>
    </source>
</evidence>
<dbReference type="RefSeq" id="WP_189576716.1">
    <property type="nucleotide sequence ID" value="NZ_BMXU01000002.1"/>
</dbReference>
<dbReference type="PANTHER" id="PTHR40094:SF1">
    <property type="entry name" value="UBIQUITIN DOMAIN-CONTAINING PROTEIN"/>
    <property type="match status" value="1"/>
</dbReference>
<name>A0ABV7MFV3_9PROT</name>
<dbReference type="InterPro" id="IPR041246">
    <property type="entry name" value="Bact_MG10"/>
</dbReference>
<dbReference type="PANTHER" id="PTHR40094">
    <property type="entry name" value="ALPHA-2-MACROGLOBULIN HOMOLOG"/>
    <property type="match status" value="1"/>
</dbReference>
<dbReference type="InterPro" id="IPR041462">
    <property type="entry name" value="Bact_A2M_MG6"/>
</dbReference>
<dbReference type="Pfam" id="PF01835">
    <property type="entry name" value="MG2"/>
    <property type="match status" value="1"/>
</dbReference>
<evidence type="ECO:0000256" key="1">
    <source>
        <dbReference type="ARBA" id="ARBA00010556"/>
    </source>
</evidence>
<dbReference type="Pfam" id="PF17962">
    <property type="entry name" value="bMG6"/>
    <property type="match status" value="1"/>
</dbReference>
<dbReference type="InterPro" id="IPR051802">
    <property type="entry name" value="YfhM-like"/>
</dbReference>
<evidence type="ECO:0000259" key="4">
    <source>
        <dbReference type="SMART" id="SM01359"/>
    </source>
</evidence>
<dbReference type="PIRSF" id="PIRSF038980">
    <property type="entry name" value="A2M_bac"/>
    <property type="match status" value="1"/>
</dbReference>
<dbReference type="Gene3D" id="1.50.10.20">
    <property type="match status" value="1"/>
</dbReference>
<dbReference type="EMBL" id="JBHRVA010000003">
    <property type="protein sequence ID" value="MFC3303817.1"/>
    <property type="molecule type" value="Genomic_DNA"/>
</dbReference>
<dbReference type="Proteomes" id="UP001595607">
    <property type="component" value="Unassembled WGS sequence"/>
</dbReference>
<dbReference type="SMART" id="SM01360">
    <property type="entry name" value="A2M"/>
    <property type="match status" value="1"/>
</dbReference>
<protein>
    <submittedName>
        <fullName evidence="6">Alpha-2-macroglobulin</fullName>
    </submittedName>
</protein>
<feature type="domain" description="Alpha-2-macroglobulin bait region" evidence="4">
    <location>
        <begin position="720"/>
        <end position="864"/>
    </location>
</feature>
<dbReference type="InterPro" id="IPR001599">
    <property type="entry name" value="Macroglobln_a2"/>
</dbReference>
<accession>A0ABV7MFV3</accession>
<evidence type="ECO:0000259" key="5">
    <source>
        <dbReference type="SMART" id="SM01360"/>
    </source>
</evidence>
<reference evidence="7" key="1">
    <citation type="journal article" date="2019" name="Int. J. Syst. Evol. Microbiol.">
        <title>The Global Catalogue of Microorganisms (GCM) 10K type strain sequencing project: providing services to taxonomists for standard genome sequencing and annotation.</title>
        <authorList>
            <consortium name="The Broad Institute Genomics Platform"/>
            <consortium name="The Broad Institute Genome Sequencing Center for Infectious Disease"/>
            <person name="Wu L."/>
            <person name="Ma J."/>
        </authorList>
    </citation>
    <scope>NUCLEOTIDE SEQUENCE [LARGE SCALE GENOMIC DNA]</scope>
    <source>
        <strain evidence="7">KCTC 22245</strain>
    </source>
</reference>
<keyword evidence="2" id="KW-0732">Signal</keyword>
<dbReference type="InterPro" id="IPR011625">
    <property type="entry name" value="A2M_N_BRD"/>
</dbReference>
<dbReference type="Pfam" id="PF17972">
    <property type="entry name" value="bMG5"/>
    <property type="match status" value="1"/>
</dbReference>
<dbReference type="InterPro" id="IPR049120">
    <property type="entry name" value="A2M_bMG2"/>
</dbReference>
<organism evidence="6 7">
    <name type="scientific">Parvularcula lutaonensis</name>
    <dbReference type="NCBI Taxonomy" id="491923"/>
    <lineage>
        <taxon>Bacteria</taxon>
        <taxon>Pseudomonadati</taxon>
        <taxon>Pseudomonadota</taxon>
        <taxon>Alphaproteobacteria</taxon>
        <taxon>Parvularculales</taxon>
        <taxon>Parvularculaceae</taxon>
        <taxon>Parvularcula</taxon>
    </lineage>
</organism>
<evidence type="ECO:0000313" key="7">
    <source>
        <dbReference type="Proteomes" id="UP001595607"/>
    </source>
</evidence>
<comment type="caution">
    <text evidence="6">The sequence shown here is derived from an EMBL/GenBank/DDBJ whole genome shotgun (WGS) entry which is preliminary data.</text>
</comment>
<dbReference type="Pfam" id="PF17973">
    <property type="entry name" value="bMG10"/>
    <property type="match status" value="1"/>
</dbReference>
<dbReference type="InterPro" id="IPR041203">
    <property type="entry name" value="Bact_A2M_MG5"/>
</dbReference>
<dbReference type="Pfam" id="PF00207">
    <property type="entry name" value="A2M"/>
    <property type="match status" value="1"/>
</dbReference>
<evidence type="ECO:0000256" key="2">
    <source>
        <dbReference type="ARBA" id="ARBA00022729"/>
    </source>
</evidence>